<dbReference type="GO" id="GO:0015031">
    <property type="term" value="P:protein transport"/>
    <property type="evidence" value="ECO:0007669"/>
    <property type="project" value="UniProtKB-KW"/>
</dbReference>
<dbReference type="EMBL" id="BMIO01000001">
    <property type="protein sequence ID" value="GGD34264.1"/>
    <property type="molecule type" value="Genomic_DNA"/>
</dbReference>
<dbReference type="Pfam" id="PF11356">
    <property type="entry name" value="T2SSC"/>
    <property type="match status" value="1"/>
</dbReference>
<evidence type="ECO:0000256" key="7">
    <source>
        <dbReference type="ARBA" id="ARBA00022989"/>
    </source>
</evidence>
<dbReference type="InterPro" id="IPR041489">
    <property type="entry name" value="PDZ_6"/>
</dbReference>
<keyword evidence="6" id="KW-0653">Protein transport</keyword>
<feature type="domain" description="PDZ" evidence="11">
    <location>
        <begin position="203"/>
        <end position="275"/>
    </location>
</feature>
<evidence type="ECO:0000256" key="8">
    <source>
        <dbReference type="ARBA" id="ARBA00023136"/>
    </source>
</evidence>
<feature type="compositionally biased region" description="Pro residues" evidence="9">
    <location>
        <begin position="177"/>
        <end position="190"/>
    </location>
</feature>
<accession>A0A916Y7N2</accession>
<evidence type="ECO:0000259" key="11">
    <source>
        <dbReference type="SMART" id="SM00228"/>
    </source>
</evidence>
<evidence type="ECO:0000256" key="5">
    <source>
        <dbReference type="ARBA" id="ARBA00022692"/>
    </source>
</evidence>
<keyword evidence="7 10" id="KW-1133">Transmembrane helix</keyword>
<keyword evidence="4" id="KW-0997">Cell inner membrane</keyword>
<keyword evidence="8 10" id="KW-0472">Membrane</keyword>
<comment type="subcellular location">
    <subcellularLocation>
        <location evidence="1">Cell inner membrane</location>
    </subcellularLocation>
</comment>
<keyword evidence="3" id="KW-1003">Cell membrane</keyword>
<dbReference type="Proteomes" id="UP000598997">
    <property type="component" value="Unassembled WGS sequence"/>
</dbReference>
<dbReference type="AlphaFoldDB" id="A0A916Y7N2"/>
<dbReference type="Gene3D" id="2.30.42.10">
    <property type="match status" value="1"/>
</dbReference>
<dbReference type="SUPFAM" id="SSF50156">
    <property type="entry name" value="PDZ domain-like"/>
    <property type="match status" value="1"/>
</dbReference>
<keyword evidence="2" id="KW-0813">Transport</keyword>
<dbReference type="GO" id="GO:0005886">
    <property type="term" value="C:plasma membrane"/>
    <property type="evidence" value="ECO:0007669"/>
    <property type="project" value="UniProtKB-SubCell"/>
</dbReference>
<dbReference type="OrthoDB" id="9812912at2"/>
<protein>
    <submittedName>
        <fullName evidence="12">Type II secretion system protein C</fullName>
    </submittedName>
</protein>
<evidence type="ECO:0000256" key="2">
    <source>
        <dbReference type="ARBA" id="ARBA00022448"/>
    </source>
</evidence>
<dbReference type="RefSeq" id="WP_082924442.1">
    <property type="nucleotide sequence ID" value="NZ_BMIO01000001.1"/>
</dbReference>
<gene>
    <name evidence="12" type="primary">xcsC</name>
    <name evidence="12" type="ORF">GCM10010989_05560</name>
</gene>
<dbReference type="SMART" id="SM00228">
    <property type="entry name" value="PDZ"/>
    <property type="match status" value="1"/>
</dbReference>
<reference evidence="12 13" key="1">
    <citation type="journal article" date="2014" name="Int. J. Syst. Evol. Microbiol.">
        <title>Complete genome sequence of Corynebacterium casei LMG S-19264T (=DSM 44701T), isolated from a smear-ripened cheese.</title>
        <authorList>
            <consortium name="US DOE Joint Genome Institute (JGI-PGF)"/>
            <person name="Walter F."/>
            <person name="Albersmeier A."/>
            <person name="Kalinowski J."/>
            <person name="Ruckert C."/>
        </authorList>
    </citation>
    <scope>NUCLEOTIDE SEQUENCE [LARGE SCALE GENOMIC DNA]</scope>
    <source>
        <strain evidence="12 13">CGMCC 1.15358</strain>
    </source>
</reference>
<evidence type="ECO:0000313" key="13">
    <source>
        <dbReference type="Proteomes" id="UP000598997"/>
    </source>
</evidence>
<dbReference type="Pfam" id="PF17820">
    <property type="entry name" value="PDZ_6"/>
    <property type="match status" value="1"/>
</dbReference>
<evidence type="ECO:0000256" key="6">
    <source>
        <dbReference type="ARBA" id="ARBA00022927"/>
    </source>
</evidence>
<evidence type="ECO:0000256" key="9">
    <source>
        <dbReference type="SAM" id="MobiDB-lite"/>
    </source>
</evidence>
<keyword evidence="13" id="KW-1185">Reference proteome</keyword>
<evidence type="ECO:0000256" key="10">
    <source>
        <dbReference type="SAM" id="Phobius"/>
    </source>
</evidence>
<evidence type="ECO:0000256" key="1">
    <source>
        <dbReference type="ARBA" id="ARBA00004533"/>
    </source>
</evidence>
<comment type="caution">
    <text evidence="12">The sequence shown here is derived from an EMBL/GenBank/DDBJ whole genome shotgun (WGS) entry which is preliminary data.</text>
</comment>
<dbReference type="InterPro" id="IPR024961">
    <property type="entry name" value="T2SS_GspC_N"/>
</dbReference>
<feature type="region of interest" description="Disordered" evidence="9">
    <location>
        <begin position="169"/>
        <end position="198"/>
    </location>
</feature>
<dbReference type="Gene3D" id="2.30.30.830">
    <property type="match status" value="1"/>
</dbReference>
<feature type="transmembrane region" description="Helical" evidence="10">
    <location>
        <begin position="24"/>
        <end position="45"/>
    </location>
</feature>
<sequence>MKNLRFVRGDGGGRRLALPGLHDVLWWLLAVGIVVAGVQLVWMVLAPVSPLGDWKPARVRLMDEGARSALMTGFDPFNRDIAVVAGPSRAATITDLPLTLYGIRVNPYSGGGTAIIAGQDGEQQVYRIGEEVMPGVTLAAVAFDHVSLGRGGASELLYLDQSKPAPTVASTALGNPVAPPPPSAPPPPPVAARGTGQIGAGDLREGISFGGNADGGGVTLNPGGDGSVFAGAGLRAGDVLVSVNGQKISGQQDLAGFARQVRPGSNVSMTVRRGGRDVPVKITVSK</sequence>
<evidence type="ECO:0000313" key="12">
    <source>
        <dbReference type="EMBL" id="GGD34264.1"/>
    </source>
</evidence>
<evidence type="ECO:0000256" key="3">
    <source>
        <dbReference type="ARBA" id="ARBA00022475"/>
    </source>
</evidence>
<dbReference type="InterPro" id="IPR036034">
    <property type="entry name" value="PDZ_sf"/>
</dbReference>
<name>A0A916Y7N2_9SPHN</name>
<dbReference type="InterPro" id="IPR001478">
    <property type="entry name" value="PDZ"/>
</dbReference>
<keyword evidence="5 10" id="KW-0812">Transmembrane</keyword>
<evidence type="ECO:0000256" key="4">
    <source>
        <dbReference type="ARBA" id="ARBA00022519"/>
    </source>
</evidence>
<organism evidence="12 13">
    <name type="scientific">Croceicoccus pelagius</name>
    <dbReference type="NCBI Taxonomy" id="1703341"/>
    <lineage>
        <taxon>Bacteria</taxon>
        <taxon>Pseudomonadati</taxon>
        <taxon>Pseudomonadota</taxon>
        <taxon>Alphaproteobacteria</taxon>
        <taxon>Sphingomonadales</taxon>
        <taxon>Erythrobacteraceae</taxon>
        <taxon>Croceicoccus</taxon>
    </lineage>
</organism>
<proteinExistence type="predicted"/>